<comment type="similarity">
    <text evidence="1">Belongs to the UPF0547 family.</text>
</comment>
<evidence type="ECO:0000256" key="1">
    <source>
        <dbReference type="ARBA" id="ARBA00008336"/>
    </source>
</evidence>
<dbReference type="PANTHER" id="PTHR31101">
    <property type="entry name" value="UPF0547 PROTEIN C16ORF87"/>
    <property type="match status" value="1"/>
</dbReference>
<keyword evidence="6" id="KW-1185">Reference proteome</keyword>
<dbReference type="EMBL" id="CACVKT020001747">
    <property type="protein sequence ID" value="CAC5371115.1"/>
    <property type="molecule type" value="Genomic_DNA"/>
</dbReference>
<dbReference type="Proteomes" id="UP000507470">
    <property type="component" value="Unassembled WGS sequence"/>
</dbReference>
<accession>A0A6J8ANA0</accession>
<feature type="compositionally biased region" description="Acidic residues" evidence="3">
    <location>
        <begin position="141"/>
        <end position="155"/>
    </location>
</feature>
<dbReference type="InterPro" id="IPR040246">
    <property type="entry name" value="C16orf87-like"/>
</dbReference>
<feature type="domain" description="UPF0547" evidence="4">
    <location>
        <begin position="18"/>
        <end position="41"/>
    </location>
</feature>
<reference evidence="5 6" key="1">
    <citation type="submission" date="2020-06" db="EMBL/GenBank/DDBJ databases">
        <authorList>
            <person name="Li R."/>
            <person name="Bekaert M."/>
        </authorList>
    </citation>
    <scope>NUCLEOTIDE SEQUENCE [LARGE SCALE GENOMIC DNA]</scope>
    <source>
        <strain evidence="6">wild</strain>
    </source>
</reference>
<feature type="compositionally biased region" description="Basic and acidic residues" evidence="3">
    <location>
        <begin position="65"/>
        <end position="76"/>
    </location>
</feature>
<organism evidence="5 6">
    <name type="scientific">Mytilus coruscus</name>
    <name type="common">Sea mussel</name>
    <dbReference type="NCBI Taxonomy" id="42192"/>
    <lineage>
        <taxon>Eukaryota</taxon>
        <taxon>Metazoa</taxon>
        <taxon>Spiralia</taxon>
        <taxon>Lophotrochozoa</taxon>
        <taxon>Mollusca</taxon>
        <taxon>Bivalvia</taxon>
        <taxon>Autobranchia</taxon>
        <taxon>Pteriomorphia</taxon>
        <taxon>Mytilida</taxon>
        <taxon>Mytiloidea</taxon>
        <taxon>Mytilidae</taxon>
        <taxon>Mytilinae</taxon>
        <taxon>Mytilus</taxon>
    </lineage>
</organism>
<dbReference type="OrthoDB" id="5981040at2759"/>
<feature type="region of interest" description="Disordered" evidence="3">
    <location>
        <begin position="45"/>
        <end position="155"/>
    </location>
</feature>
<sequence>MVRGNFRRKSLDRQAIVKTCPNCEKQIPVACKTCGCGHKFITKSRANSTPSVKTEDEDSSSVKIRRTERTRRERPDYFNPLLLESSVKRPRKKSQPSTTTPVKTEEQPPTDEPPKKKRGRPKGAPNKPRSQLLDTNKLINEESEDEEDKIENEEEEEIDMYADMPQERLKQFSFILGDLNRKFLGQGTQPR</sequence>
<evidence type="ECO:0000256" key="2">
    <source>
        <dbReference type="ARBA" id="ARBA00023054"/>
    </source>
</evidence>
<evidence type="ECO:0000313" key="6">
    <source>
        <dbReference type="Proteomes" id="UP000507470"/>
    </source>
</evidence>
<protein>
    <recommendedName>
        <fullName evidence="4">UPF0547 domain-containing protein</fullName>
    </recommendedName>
</protein>
<evidence type="ECO:0000259" key="4">
    <source>
        <dbReference type="Pfam" id="PF10571"/>
    </source>
</evidence>
<dbReference type="InterPro" id="IPR018886">
    <property type="entry name" value="UPF0547"/>
</dbReference>
<dbReference type="AlphaFoldDB" id="A0A6J8ANA0"/>
<evidence type="ECO:0000313" key="5">
    <source>
        <dbReference type="EMBL" id="CAC5371115.1"/>
    </source>
</evidence>
<dbReference type="Pfam" id="PF10571">
    <property type="entry name" value="UPF0547"/>
    <property type="match status" value="1"/>
</dbReference>
<name>A0A6J8ANA0_MYTCO</name>
<gene>
    <name evidence="5" type="ORF">MCOR_9694</name>
</gene>
<keyword evidence="2" id="KW-0175">Coiled coil</keyword>
<proteinExistence type="inferred from homology"/>
<evidence type="ECO:0000256" key="3">
    <source>
        <dbReference type="SAM" id="MobiDB-lite"/>
    </source>
</evidence>